<evidence type="ECO:0000256" key="4">
    <source>
        <dbReference type="ARBA" id="ARBA00022989"/>
    </source>
</evidence>
<name>A0A226EJM2_FOLCA</name>
<comment type="subcellular location">
    <subcellularLocation>
        <location evidence="1">Cell membrane</location>
        <topology evidence="1">Multi-pass membrane protein</topology>
    </subcellularLocation>
</comment>
<reference evidence="9 10" key="1">
    <citation type="submission" date="2015-12" db="EMBL/GenBank/DDBJ databases">
        <title>The genome of Folsomia candida.</title>
        <authorList>
            <person name="Faddeeva A."/>
            <person name="Derks M.F."/>
            <person name="Anvar Y."/>
            <person name="Smit S."/>
            <person name="Van Straalen N."/>
            <person name="Roelofs D."/>
        </authorList>
    </citation>
    <scope>NUCLEOTIDE SEQUENCE [LARGE SCALE GENOMIC DNA]</scope>
    <source>
        <strain evidence="9 10">VU population</strain>
        <tissue evidence="9">Whole body</tissue>
    </source>
</reference>
<evidence type="ECO:0000256" key="6">
    <source>
        <dbReference type="ARBA" id="ARBA00023170"/>
    </source>
</evidence>
<gene>
    <name evidence="9" type="ORF">Fcan01_06581</name>
</gene>
<evidence type="ECO:0000256" key="3">
    <source>
        <dbReference type="ARBA" id="ARBA00022692"/>
    </source>
</evidence>
<evidence type="ECO:0000256" key="7">
    <source>
        <dbReference type="ARBA" id="ARBA00023180"/>
    </source>
</evidence>
<comment type="caution">
    <text evidence="9">The sequence shown here is derived from an EMBL/GenBank/DDBJ whole genome shotgun (WGS) entry which is preliminary data.</text>
</comment>
<dbReference type="EMBL" id="LNIX01000003">
    <property type="protein sequence ID" value="OXA57408.1"/>
    <property type="molecule type" value="Genomic_DNA"/>
</dbReference>
<organism evidence="9 10">
    <name type="scientific">Folsomia candida</name>
    <name type="common">Springtail</name>
    <dbReference type="NCBI Taxonomy" id="158441"/>
    <lineage>
        <taxon>Eukaryota</taxon>
        <taxon>Metazoa</taxon>
        <taxon>Ecdysozoa</taxon>
        <taxon>Arthropoda</taxon>
        <taxon>Hexapoda</taxon>
        <taxon>Collembola</taxon>
        <taxon>Entomobryomorpha</taxon>
        <taxon>Isotomoidea</taxon>
        <taxon>Isotomidae</taxon>
        <taxon>Proisotominae</taxon>
        <taxon>Folsomia</taxon>
    </lineage>
</organism>
<dbReference type="Gene3D" id="1.10.287.70">
    <property type="match status" value="1"/>
</dbReference>
<feature type="transmembrane region" description="Helical" evidence="8">
    <location>
        <begin position="326"/>
        <end position="345"/>
    </location>
</feature>
<sequence length="368" mass="41915">MVDNQTDSIDQLVIHDEAEIAISQTTLTLDTFNDTHLFLTYLQPTSNFRYFAILTQPPARTIRNVVTMPFAPSMWLAYGFMVLIIFITVITSQWITRRFIWNDNSNADIWTISDAFCAVIATVCQQELQIVNNKTNAIIFDPRLIMWTAYVTGTALYIGYSAIIISFISADNLVPIRTAEELKSSSLPIYGDGDYRMNPYVYEGVVDTTDPRNILSPEEALAKLQTEVGAYLGFSDAYTAAGLRMGLTEDFLCRKFSHIPFSKIDYKSSMFVKKGSPYREFFNYRIIAGKEFGLNHRYIYIYSRNAAVNCPPKEKSDQTPLEVRDILLPFLFNFFGICSSFLIFVGEKLTMRSLEASKVQVFEYPAIC</sequence>
<dbReference type="GO" id="GO:0005886">
    <property type="term" value="C:plasma membrane"/>
    <property type="evidence" value="ECO:0007669"/>
    <property type="project" value="UniProtKB-SubCell"/>
</dbReference>
<evidence type="ECO:0008006" key="11">
    <source>
        <dbReference type="Google" id="ProtNLM"/>
    </source>
</evidence>
<feature type="transmembrane region" description="Helical" evidence="8">
    <location>
        <begin position="75"/>
        <end position="95"/>
    </location>
</feature>
<keyword evidence="7" id="KW-0325">Glycoprotein</keyword>
<keyword evidence="6" id="KW-0675">Receptor</keyword>
<keyword evidence="10" id="KW-1185">Reference proteome</keyword>
<dbReference type="PANTHER" id="PTHR42643">
    <property type="entry name" value="IONOTROPIC RECEPTOR 20A-RELATED"/>
    <property type="match status" value="1"/>
</dbReference>
<dbReference type="InterPro" id="IPR052192">
    <property type="entry name" value="Insect_Ionotropic_Sensory_Rcpt"/>
</dbReference>
<evidence type="ECO:0000256" key="5">
    <source>
        <dbReference type="ARBA" id="ARBA00023136"/>
    </source>
</evidence>
<keyword evidence="2" id="KW-1003">Cell membrane</keyword>
<dbReference type="AlphaFoldDB" id="A0A226EJM2"/>
<keyword evidence="5 8" id="KW-0472">Membrane</keyword>
<evidence type="ECO:0000313" key="9">
    <source>
        <dbReference type="EMBL" id="OXA57408.1"/>
    </source>
</evidence>
<evidence type="ECO:0000256" key="1">
    <source>
        <dbReference type="ARBA" id="ARBA00004651"/>
    </source>
</evidence>
<accession>A0A226EJM2</accession>
<evidence type="ECO:0000256" key="8">
    <source>
        <dbReference type="SAM" id="Phobius"/>
    </source>
</evidence>
<dbReference type="PANTHER" id="PTHR42643:SF24">
    <property type="entry name" value="IONOTROPIC RECEPTOR 60A"/>
    <property type="match status" value="1"/>
</dbReference>
<keyword evidence="4 8" id="KW-1133">Transmembrane helix</keyword>
<keyword evidence="3 8" id="KW-0812">Transmembrane</keyword>
<feature type="transmembrane region" description="Helical" evidence="8">
    <location>
        <begin position="144"/>
        <end position="168"/>
    </location>
</feature>
<protein>
    <recommendedName>
        <fullName evidence="11">Ionotropic glutamate receptor C-terminal domain-containing protein</fullName>
    </recommendedName>
</protein>
<proteinExistence type="predicted"/>
<dbReference type="Proteomes" id="UP000198287">
    <property type="component" value="Unassembled WGS sequence"/>
</dbReference>
<evidence type="ECO:0000256" key="2">
    <source>
        <dbReference type="ARBA" id="ARBA00022475"/>
    </source>
</evidence>
<evidence type="ECO:0000313" key="10">
    <source>
        <dbReference type="Proteomes" id="UP000198287"/>
    </source>
</evidence>